<evidence type="ECO:0000259" key="9">
    <source>
        <dbReference type="PROSITE" id="PS50850"/>
    </source>
</evidence>
<feature type="transmembrane region" description="Helical" evidence="8">
    <location>
        <begin position="49"/>
        <end position="66"/>
    </location>
</feature>
<sequence>MATEKVEHSNVETVIEPNLHPEQGKSALITDNFFEHEQTVYQVIRGHPVLVWWAFFFSVSAIAWGFDAQVNGAVLSIPSFRRDFGEIYDSGYVVPAPWLSAFNSISSVGQFFGGFICSIFADRFGRRLALAVGVVISCGGIFGELFSTARAAFLISKLILGVGLGFYLTIGPLYSSEVSPVVLRGITTAGVNLGIVIGQLLSNAAIKGFGDRGDRWAYRGPFAIQFFFVIFLAIGLPFSVESPWYLVRHERINDARTALQRLYGSGTNIETKLVAIQMTVAQDLETKESKWSDLIHGTNRLRTIISCGVFVCQHLVGIIFVLGFSTYFFQLAGLPTERSFDLGVGVTACGVVGTMLSWTIVNRLGRRTIFVWGMAILSIINLLIGILDVVPTKGASWTQAALTVVWAFFYQVGIGAVAFVLLGETSSPSLRAKTTAMATATQAIFGIVMNIVVPYMVNPDEGNMNGKVGFVFGGLGVIATVGCFLYIPDLKDRTFEEIDVMFANRVPPRKMGEYVVEH</sequence>
<evidence type="ECO:0000313" key="10">
    <source>
        <dbReference type="EMBL" id="KAJ5454622.1"/>
    </source>
</evidence>
<comment type="similarity">
    <text evidence="2 7">Belongs to the major facilitator superfamily. Sugar transporter (TC 2.A.1.1) family.</text>
</comment>
<proteinExistence type="inferred from homology"/>
<dbReference type="InterPro" id="IPR005829">
    <property type="entry name" value="Sugar_transporter_CS"/>
</dbReference>
<feature type="transmembrane region" description="Helical" evidence="8">
    <location>
        <begin position="152"/>
        <end position="174"/>
    </location>
</feature>
<dbReference type="InterPro" id="IPR005828">
    <property type="entry name" value="MFS_sugar_transport-like"/>
</dbReference>
<evidence type="ECO:0000256" key="5">
    <source>
        <dbReference type="ARBA" id="ARBA00022989"/>
    </source>
</evidence>
<evidence type="ECO:0000256" key="2">
    <source>
        <dbReference type="ARBA" id="ARBA00010992"/>
    </source>
</evidence>
<dbReference type="InterPro" id="IPR003663">
    <property type="entry name" value="Sugar/inositol_transpt"/>
</dbReference>
<protein>
    <submittedName>
        <fullName evidence="10">Maltose permease</fullName>
    </submittedName>
</protein>
<comment type="caution">
    <text evidence="10">The sequence shown here is derived from an EMBL/GenBank/DDBJ whole genome shotgun (WGS) entry which is preliminary data.</text>
</comment>
<keyword evidence="6 8" id="KW-0472">Membrane</keyword>
<keyword evidence="11" id="KW-1185">Reference proteome</keyword>
<feature type="transmembrane region" description="Helical" evidence="8">
    <location>
        <begin position="222"/>
        <end position="247"/>
    </location>
</feature>
<dbReference type="GO" id="GO:0005351">
    <property type="term" value="F:carbohydrate:proton symporter activity"/>
    <property type="evidence" value="ECO:0007669"/>
    <property type="project" value="TreeGrafter"/>
</dbReference>
<evidence type="ECO:0000256" key="8">
    <source>
        <dbReference type="SAM" id="Phobius"/>
    </source>
</evidence>
<keyword evidence="5 8" id="KW-1133">Transmembrane helix</keyword>
<evidence type="ECO:0000256" key="6">
    <source>
        <dbReference type="ARBA" id="ARBA00023136"/>
    </source>
</evidence>
<dbReference type="Gene3D" id="1.20.1250.20">
    <property type="entry name" value="MFS general substrate transporter like domains"/>
    <property type="match status" value="1"/>
</dbReference>
<dbReference type="GO" id="GO:0016020">
    <property type="term" value="C:membrane"/>
    <property type="evidence" value="ECO:0007669"/>
    <property type="project" value="UniProtKB-SubCell"/>
</dbReference>
<dbReference type="EMBL" id="JAPVEA010000005">
    <property type="protein sequence ID" value="KAJ5454622.1"/>
    <property type="molecule type" value="Genomic_DNA"/>
</dbReference>
<dbReference type="InterPro" id="IPR020846">
    <property type="entry name" value="MFS_dom"/>
</dbReference>
<dbReference type="Proteomes" id="UP001213681">
    <property type="component" value="Unassembled WGS sequence"/>
</dbReference>
<comment type="subcellular location">
    <subcellularLocation>
        <location evidence="1">Membrane</location>
        <topology evidence="1">Multi-pass membrane protein</topology>
    </subcellularLocation>
</comment>
<keyword evidence="3 7" id="KW-0813">Transport</keyword>
<evidence type="ECO:0000313" key="11">
    <source>
        <dbReference type="Proteomes" id="UP001213681"/>
    </source>
</evidence>
<evidence type="ECO:0000256" key="4">
    <source>
        <dbReference type="ARBA" id="ARBA00022692"/>
    </source>
</evidence>
<feature type="transmembrane region" description="Helical" evidence="8">
    <location>
        <begin position="368"/>
        <end position="387"/>
    </location>
</feature>
<dbReference type="FunFam" id="1.20.1250.20:FF:000078">
    <property type="entry name" value="MFS maltose transporter, putative"/>
    <property type="match status" value="1"/>
</dbReference>
<feature type="domain" description="Major facilitator superfamily (MFS) profile" evidence="9">
    <location>
        <begin position="53"/>
        <end position="491"/>
    </location>
</feature>
<dbReference type="NCBIfam" id="TIGR00879">
    <property type="entry name" value="SP"/>
    <property type="match status" value="1"/>
</dbReference>
<feature type="transmembrane region" description="Helical" evidence="8">
    <location>
        <begin position="342"/>
        <end position="361"/>
    </location>
</feature>
<evidence type="ECO:0000256" key="1">
    <source>
        <dbReference type="ARBA" id="ARBA00004141"/>
    </source>
</evidence>
<organism evidence="10 11">
    <name type="scientific">Penicillium daleae</name>
    <dbReference type="NCBI Taxonomy" id="63821"/>
    <lineage>
        <taxon>Eukaryota</taxon>
        <taxon>Fungi</taxon>
        <taxon>Dikarya</taxon>
        <taxon>Ascomycota</taxon>
        <taxon>Pezizomycotina</taxon>
        <taxon>Eurotiomycetes</taxon>
        <taxon>Eurotiomycetidae</taxon>
        <taxon>Eurotiales</taxon>
        <taxon>Aspergillaceae</taxon>
        <taxon>Penicillium</taxon>
    </lineage>
</organism>
<name>A0AAD6C8A1_9EURO</name>
<dbReference type="PROSITE" id="PS00217">
    <property type="entry name" value="SUGAR_TRANSPORT_2"/>
    <property type="match status" value="1"/>
</dbReference>
<dbReference type="GeneID" id="81599203"/>
<dbReference type="RefSeq" id="XP_056767578.1">
    <property type="nucleotide sequence ID" value="XM_056908960.1"/>
</dbReference>
<feature type="transmembrane region" description="Helical" evidence="8">
    <location>
        <begin position="434"/>
        <end position="456"/>
    </location>
</feature>
<accession>A0AAD6C8A1</accession>
<dbReference type="PANTHER" id="PTHR48022:SF51">
    <property type="entry name" value="ALPHA-GLUCOSIDE TRANSPORTER, PUTATIVE (AFU_ORTHOLOGUE AFUA_6G11920)-RELATED"/>
    <property type="match status" value="1"/>
</dbReference>
<dbReference type="PROSITE" id="PS50850">
    <property type="entry name" value="MFS"/>
    <property type="match status" value="1"/>
</dbReference>
<reference evidence="10" key="2">
    <citation type="journal article" date="2023" name="IMA Fungus">
        <title>Comparative genomic study of the Penicillium genus elucidates a diverse pangenome and 15 lateral gene transfer events.</title>
        <authorList>
            <person name="Petersen C."/>
            <person name="Sorensen T."/>
            <person name="Nielsen M.R."/>
            <person name="Sondergaard T.E."/>
            <person name="Sorensen J.L."/>
            <person name="Fitzpatrick D.A."/>
            <person name="Frisvad J.C."/>
            <person name="Nielsen K.L."/>
        </authorList>
    </citation>
    <scope>NUCLEOTIDE SEQUENCE</scope>
    <source>
        <strain evidence="10">IBT 16125</strain>
    </source>
</reference>
<gene>
    <name evidence="10" type="ORF">N7458_005578</name>
</gene>
<evidence type="ECO:0000256" key="3">
    <source>
        <dbReference type="ARBA" id="ARBA00022448"/>
    </source>
</evidence>
<feature type="transmembrane region" description="Helical" evidence="8">
    <location>
        <begin position="468"/>
        <end position="487"/>
    </location>
</feature>
<keyword evidence="4 8" id="KW-0812">Transmembrane</keyword>
<dbReference type="PANTHER" id="PTHR48022">
    <property type="entry name" value="PLASTIDIC GLUCOSE TRANSPORTER 4"/>
    <property type="match status" value="1"/>
</dbReference>
<evidence type="ECO:0000256" key="7">
    <source>
        <dbReference type="RuleBase" id="RU003346"/>
    </source>
</evidence>
<dbReference type="InterPro" id="IPR050360">
    <property type="entry name" value="MFS_Sugar_Transporters"/>
</dbReference>
<feature type="transmembrane region" description="Helical" evidence="8">
    <location>
        <begin position="181"/>
        <end position="202"/>
    </location>
</feature>
<feature type="transmembrane region" description="Helical" evidence="8">
    <location>
        <begin position="98"/>
        <end position="121"/>
    </location>
</feature>
<feature type="transmembrane region" description="Helical" evidence="8">
    <location>
        <begin position="399"/>
        <end position="422"/>
    </location>
</feature>
<dbReference type="Pfam" id="PF00083">
    <property type="entry name" value="Sugar_tr"/>
    <property type="match status" value="1"/>
</dbReference>
<reference evidence="10" key="1">
    <citation type="submission" date="2022-12" db="EMBL/GenBank/DDBJ databases">
        <authorList>
            <person name="Petersen C."/>
        </authorList>
    </citation>
    <scope>NUCLEOTIDE SEQUENCE</scope>
    <source>
        <strain evidence="10">IBT 16125</strain>
    </source>
</reference>
<feature type="transmembrane region" description="Helical" evidence="8">
    <location>
        <begin position="304"/>
        <end position="330"/>
    </location>
</feature>
<feature type="transmembrane region" description="Helical" evidence="8">
    <location>
        <begin position="128"/>
        <end position="146"/>
    </location>
</feature>
<dbReference type="InterPro" id="IPR036259">
    <property type="entry name" value="MFS_trans_sf"/>
</dbReference>
<dbReference type="SUPFAM" id="SSF103473">
    <property type="entry name" value="MFS general substrate transporter"/>
    <property type="match status" value="1"/>
</dbReference>
<dbReference type="AlphaFoldDB" id="A0AAD6C8A1"/>